<organism evidence="1 2">
    <name type="scientific">Antarcticirhabdus aurantiaca</name>
    <dbReference type="NCBI Taxonomy" id="2606717"/>
    <lineage>
        <taxon>Bacteria</taxon>
        <taxon>Pseudomonadati</taxon>
        <taxon>Pseudomonadota</taxon>
        <taxon>Alphaproteobacteria</taxon>
        <taxon>Hyphomicrobiales</taxon>
        <taxon>Aurantimonadaceae</taxon>
        <taxon>Antarcticirhabdus</taxon>
    </lineage>
</organism>
<sequence>MPPRSSVLQRLAAALLVGGLVSSAESAGARDAAAGRIDCFARSYDAAHHAAHPAQAVETIWLGHTPEAEADRPTGRVDAVLGFGFRLGGEAYSGLAYCRSLRCEVEGDAGSFTLLRKGRSMRLTVGPHLSLEGADGFSPDLARSADDRVFLLHPAPAGTCR</sequence>
<dbReference type="Proteomes" id="UP001163223">
    <property type="component" value="Chromosome"/>
</dbReference>
<gene>
    <name evidence="1" type="ORF">OXU80_19250</name>
</gene>
<keyword evidence="2" id="KW-1185">Reference proteome</keyword>
<evidence type="ECO:0000313" key="1">
    <source>
        <dbReference type="EMBL" id="WAJ26985.1"/>
    </source>
</evidence>
<name>A0ACD4NJN7_9HYPH</name>
<protein>
    <submittedName>
        <fullName evidence="1">Uncharacterized protein</fullName>
    </submittedName>
</protein>
<dbReference type="EMBL" id="CP113520">
    <property type="protein sequence ID" value="WAJ26985.1"/>
    <property type="molecule type" value="Genomic_DNA"/>
</dbReference>
<evidence type="ECO:0000313" key="2">
    <source>
        <dbReference type="Proteomes" id="UP001163223"/>
    </source>
</evidence>
<proteinExistence type="predicted"/>
<accession>A0ACD4NJN7</accession>
<reference evidence="1" key="1">
    <citation type="submission" date="2022-11" db="EMBL/GenBank/DDBJ databases">
        <title>beta-Carotene-producing bacterium, Jeongeuplla avenae sp. nov., alleviates the salt stress of Arabidopsis seedlings.</title>
        <authorList>
            <person name="Jiang L."/>
            <person name="Lee J."/>
        </authorList>
    </citation>
    <scope>NUCLEOTIDE SEQUENCE</scope>
    <source>
        <strain evidence="1">DY_R2A_6</strain>
    </source>
</reference>